<gene>
    <name evidence="1" type="ORF">H4219_000397</name>
</gene>
<comment type="caution">
    <text evidence="1">The sequence shown here is derived from an EMBL/GenBank/DDBJ whole genome shotgun (WGS) entry which is preliminary data.</text>
</comment>
<dbReference type="AlphaFoldDB" id="A0A9W8AAN2"/>
<proteinExistence type="predicted"/>
<name>A0A9W8AAN2_9FUNG</name>
<sequence length="141" mass="16131">MVNSEDEWDQVINIEEEFEKNGFRLGTNDGRKAGILEGREMGAEYGYDFGKEIGKYIGWGQAWLAFNKIYPNKLSPRMVKQLEQLVKLCQDIPESNEENSNVEDLVKSTRFKYRAIKATLDSKQQSQASKQLNNPTSALSF</sequence>
<dbReference type="InterPro" id="IPR052436">
    <property type="entry name" value="LTO1_adapter"/>
</dbReference>
<accession>A0A9W8AAN2</accession>
<protein>
    <recommendedName>
        <fullName evidence="3">Essential protein Yae1 N-terminal domain-containing protein</fullName>
    </recommendedName>
</protein>
<dbReference type="OrthoDB" id="48036at2759"/>
<organism evidence="1 2">
    <name type="scientific">Mycoemilia scoparia</name>
    <dbReference type="NCBI Taxonomy" id="417184"/>
    <lineage>
        <taxon>Eukaryota</taxon>
        <taxon>Fungi</taxon>
        <taxon>Fungi incertae sedis</taxon>
        <taxon>Zoopagomycota</taxon>
        <taxon>Kickxellomycotina</taxon>
        <taxon>Kickxellomycetes</taxon>
        <taxon>Kickxellales</taxon>
        <taxon>Kickxellaceae</taxon>
        <taxon>Mycoemilia</taxon>
    </lineage>
</organism>
<evidence type="ECO:0000313" key="2">
    <source>
        <dbReference type="Proteomes" id="UP001150538"/>
    </source>
</evidence>
<evidence type="ECO:0008006" key="3">
    <source>
        <dbReference type="Google" id="ProtNLM"/>
    </source>
</evidence>
<evidence type="ECO:0000313" key="1">
    <source>
        <dbReference type="EMBL" id="KAJ1921665.1"/>
    </source>
</evidence>
<reference evidence="1" key="1">
    <citation type="submission" date="2022-07" db="EMBL/GenBank/DDBJ databases">
        <title>Phylogenomic reconstructions and comparative analyses of Kickxellomycotina fungi.</title>
        <authorList>
            <person name="Reynolds N.K."/>
            <person name="Stajich J.E."/>
            <person name="Barry K."/>
            <person name="Grigoriev I.V."/>
            <person name="Crous P."/>
            <person name="Smith M.E."/>
        </authorList>
    </citation>
    <scope>NUCLEOTIDE SEQUENCE</scope>
    <source>
        <strain evidence="1">NBRC 100468</strain>
    </source>
</reference>
<dbReference type="PANTHER" id="PTHR28532">
    <property type="entry name" value="GEO13458P1"/>
    <property type="match status" value="1"/>
</dbReference>
<dbReference type="Proteomes" id="UP001150538">
    <property type="component" value="Unassembled WGS sequence"/>
</dbReference>
<dbReference type="EMBL" id="JANBPU010000003">
    <property type="protein sequence ID" value="KAJ1921665.1"/>
    <property type="molecule type" value="Genomic_DNA"/>
</dbReference>
<keyword evidence="2" id="KW-1185">Reference proteome</keyword>
<dbReference type="PANTHER" id="PTHR28532:SF1">
    <property type="entry name" value="ORAL CANCER OVEREXPRESSED 1"/>
    <property type="match status" value="1"/>
</dbReference>